<evidence type="ECO:0000259" key="2">
    <source>
        <dbReference type="Pfam" id="PF13490"/>
    </source>
</evidence>
<protein>
    <submittedName>
        <fullName evidence="3">Putative zinc-finger</fullName>
    </submittedName>
</protein>
<dbReference type="EMBL" id="FNQJ01000014">
    <property type="protein sequence ID" value="SEA46417.1"/>
    <property type="molecule type" value="Genomic_DNA"/>
</dbReference>
<keyword evidence="1" id="KW-0472">Membrane</keyword>
<dbReference type="GO" id="GO:0008270">
    <property type="term" value="F:zinc ion binding"/>
    <property type="evidence" value="ECO:0007669"/>
    <property type="project" value="UniProtKB-KW"/>
</dbReference>
<keyword evidence="4" id="KW-1185">Reference proteome</keyword>
<dbReference type="GeneID" id="34232312"/>
<dbReference type="Pfam" id="PF13490">
    <property type="entry name" value="zf-HC2"/>
    <property type="match status" value="1"/>
</dbReference>
<reference evidence="4" key="1">
    <citation type="submission" date="2016-10" db="EMBL/GenBank/DDBJ databases">
        <authorList>
            <person name="Varghese N."/>
            <person name="Submissions S."/>
        </authorList>
    </citation>
    <scope>NUCLEOTIDE SEQUENCE [LARGE SCALE GENOMIC DNA]</scope>
    <source>
        <strain evidence="4">DSM 25157</strain>
    </source>
</reference>
<name>A0A1H4BE90_9BURK</name>
<dbReference type="InterPro" id="IPR027383">
    <property type="entry name" value="Znf_put"/>
</dbReference>
<keyword evidence="3" id="KW-0862">Zinc</keyword>
<keyword evidence="1" id="KW-1133">Transmembrane helix</keyword>
<dbReference type="InterPro" id="IPR041916">
    <property type="entry name" value="Anti_sigma_zinc_sf"/>
</dbReference>
<dbReference type="Proteomes" id="UP000199002">
    <property type="component" value="Unassembled WGS sequence"/>
</dbReference>
<organism evidence="3 4">
    <name type="scientific">Acidovorax soli</name>
    <dbReference type="NCBI Taxonomy" id="592050"/>
    <lineage>
        <taxon>Bacteria</taxon>
        <taxon>Pseudomonadati</taxon>
        <taxon>Pseudomonadota</taxon>
        <taxon>Betaproteobacteria</taxon>
        <taxon>Burkholderiales</taxon>
        <taxon>Comamonadaceae</taxon>
        <taxon>Acidovorax</taxon>
    </lineage>
</organism>
<evidence type="ECO:0000313" key="3">
    <source>
        <dbReference type="EMBL" id="SEA46417.1"/>
    </source>
</evidence>
<gene>
    <name evidence="3" type="ORF">SAMN05421875_11420</name>
</gene>
<dbReference type="AlphaFoldDB" id="A0A1H4BE90"/>
<dbReference type="Gene3D" id="1.10.10.1320">
    <property type="entry name" value="Anti-sigma factor, zinc-finger domain"/>
    <property type="match status" value="1"/>
</dbReference>
<sequence>MTCPRHSDLSAYADDMMAPAERARFSLHLAGCPACQHRLDEITALGQSLRALPSPRLGFDLAAQLNDRLHAPPPGRRPARQRSAWSAWLGWMPAGLAGGLALASGIWLGGLLLGGGAATVPSAGLVRVFDPVPPGGLCAAAEICRLSKGMP</sequence>
<proteinExistence type="predicted"/>
<dbReference type="STRING" id="592050.SAMN05421875_11420"/>
<keyword evidence="3" id="KW-0863">Zinc-finger</keyword>
<accession>A0A1H4BE90</accession>
<feature type="domain" description="Putative zinc-finger" evidence="2">
    <location>
        <begin position="9"/>
        <end position="36"/>
    </location>
</feature>
<keyword evidence="3" id="KW-0479">Metal-binding</keyword>
<evidence type="ECO:0000313" key="4">
    <source>
        <dbReference type="Proteomes" id="UP000199002"/>
    </source>
</evidence>
<feature type="transmembrane region" description="Helical" evidence="1">
    <location>
        <begin position="85"/>
        <end position="108"/>
    </location>
</feature>
<keyword evidence="1" id="KW-0812">Transmembrane</keyword>
<evidence type="ECO:0000256" key="1">
    <source>
        <dbReference type="SAM" id="Phobius"/>
    </source>
</evidence>
<dbReference type="RefSeq" id="WP_092698434.1">
    <property type="nucleotide sequence ID" value="NZ_CAXIQL010000060.1"/>
</dbReference>